<protein>
    <recommendedName>
        <fullName evidence="3">BTB domain-containing protein</fullName>
    </recommendedName>
</protein>
<accession>A0AAN6MMC0</accession>
<reference evidence="1" key="2">
    <citation type="submission" date="2023-05" db="EMBL/GenBank/DDBJ databases">
        <authorList>
            <consortium name="Lawrence Berkeley National Laboratory"/>
            <person name="Steindorff A."/>
            <person name="Hensen N."/>
            <person name="Bonometti L."/>
            <person name="Westerberg I."/>
            <person name="Brannstrom I.O."/>
            <person name="Guillou S."/>
            <person name="Cros-Aarteil S."/>
            <person name="Calhoun S."/>
            <person name="Haridas S."/>
            <person name="Kuo A."/>
            <person name="Mondo S."/>
            <person name="Pangilinan J."/>
            <person name="Riley R."/>
            <person name="Labutti K."/>
            <person name="Andreopoulos B."/>
            <person name="Lipzen A."/>
            <person name="Chen C."/>
            <person name="Yanf M."/>
            <person name="Daum C."/>
            <person name="Ng V."/>
            <person name="Clum A."/>
            <person name="Ohm R."/>
            <person name="Martin F."/>
            <person name="Silar P."/>
            <person name="Natvig D."/>
            <person name="Lalanne C."/>
            <person name="Gautier V."/>
            <person name="Ament-Velasquez S.L."/>
            <person name="Kruys A."/>
            <person name="Hutchinson M.I."/>
            <person name="Powell A.J."/>
            <person name="Barry K."/>
            <person name="Miller A.N."/>
            <person name="Grigoriev I.V."/>
            <person name="Debuchy R."/>
            <person name="Gladieux P."/>
            <person name="Thoren M.H."/>
            <person name="Johannesson H."/>
        </authorList>
    </citation>
    <scope>NUCLEOTIDE SEQUENCE</scope>
    <source>
        <strain evidence="1">CBS 103.79</strain>
    </source>
</reference>
<reference evidence="1" key="1">
    <citation type="journal article" date="2023" name="Mol. Phylogenet. Evol.">
        <title>Genome-scale phylogeny and comparative genomics of the fungal order Sordariales.</title>
        <authorList>
            <person name="Hensen N."/>
            <person name="Bonometti L."/>
            <person name="Westerberg I."/>
            <person name="Brannstrom I.O."/>
            <person name="Guillou S."/>
            <person name="Cros-Aarteil S."/>
            <person name="Calhoun S."/>
            <person name="Haridas S."/>
            <person name="Kuo A."/>
            <person name="Mondo S."/>
            <person name="Pangilinan J."/>
            <person name="Riley R."/>
            <person name="LaButti K."/>
            <person name="Andreopoulos B."/>
            <person name="Lipzen A."/>
            <person name="Chen C."/>
            <person name="Yan M."/>
            <person name="Daum C."/>
            <person name="Ng V."/>
            <person name="Clum A."/>
            <person name="Steindorff A."/>
            <person name="Ohm R.A."/>
            <person name="Martin F."/>
            <person name="Silar P."/>
            <person name="Natvig D.O."/>
            <person name="Lalanne C."/>
            <person name="Gautier V."/>
            <person name="Ament-Velasquez S.L."/>
            <person name="Kruys A."/>
            <person name="Hutchinson M.I."/>
            <person name="Powell A.J."/>
            <person name="Barry K."/>
            <person name="Miller A.N."/>
            <person name="Grigoriev I.V."/>
            <person name="Debuchy R."/>
            <person name="Gladieux P."/>
            <person name="Hiltunen Thoren M."/>
            <person name="Johannesson H."/>
        </authorList>
    </citation>
    <scope>NUCLEOTIDE SEQUENCE</scope>
    <source>
        <strain evidence="1">CBS 103.79</strain>
    </source>
</reference>
<comment type="caution">
    <text evidence="1">The sequence shown here is derived from an EMBL/GenBank/DDBJ whole genome shotgun (WGS) entry which is preliminary data.</text>
</comment>
<proteinExistence type="predicted"/>
<dbReference type="EMBL" id="MU855441">
    <property type="protein sequence ID" value="KAK3903571.1"/>
    <property type="molecule type" value="Genomic_DNA"/>
</dbReference>
<organism evidence="1 2">
    <name type="scientific">Staphylotrichum tortipilum</name>
    <dbReference type="NCBI Taxonomy" id="2831512"/>
    <lineage>
        <taxon>Eukaryota</taxon>
        <taxon>Fungi</taxon>
        <taxon>Dikarya</taxon>
        <taxon>Ascomycota</taxon>
        <taxon>Pezizomycotina</taxon>
        <taxon>Sordariomycetes</taxon>
        <taxon>Sordariomycetidae</taxon>
        <taxon>Sordariales</taxon>
        <taxon>Chaetomiaceae</taxon>
        <taxon>Staphylotrichum</taxon>
    </lineage>
</organism>
<sequence>MASVEVLVTPSPFANLAPLYEVDLDADALLIVPTSNQPFAPWEDPYQVNGINGAHKKTTHAAAPASRPGLRIKVSSKHLALASRVFRNKLQFGSTKATRQADGRVHLKLAEGFDPKAVSIVVNAVHSRGSQVPKAVDLETLAQIAVVVDRLQLLDAVDVYADRWISKLEGRIQDIYNRDLVLWIYISHVFRRSDIFKAVSKTAAAQAQGPIQTLNLPIREKIINHIDTERQSLLSRTISTLHQTLDDLTTTTSPCTAHHCDSLLLGELVKALAKQKLLWPQPAKPYAGVSFAALVKSVGAAVSVHRQTQRREEGDGWFLKGVNGVGVAKEGGTPGWGVVGGLFPLTPVTSPRLGFGGGGFRSGGHGCDVDAVVARLNGLGALREGVEGLALESELGYQLY</sequence>
<dbReference type="AlphaFoldDB" id="A0AAN6MMC0"/>
<evidence type="ECO:0008006" key="3">
    <source>
        <dbReference type="Google" id="ProtNLM"/>
    </source>
</evidence>
<keyword evidence="2" id="KW-1185">Reference proteome</keyword>
<dbReference type="Proteomes" id="UP001303889">
    <property type="component" value="Unassembled WGS sequence"/>
</dbReference>
<gene>
    <name evidence="1" type="ORF">C8A05DRAFT_32711</name>
</gene>
<name>A0AAN6MMC0_9PEZI</name>
<evidence type="ECO:0000313" key="2">
    <source>
        <dbReference type="Proteomes" id="UP001303889"/>
    </source>
</evidence>
<evidence type="ECO:0000313" key="1">
    <source>
        <dbReference type="EMBL" id="KAK3903571.1"/>
    </source>
</evidence>